<accession>A0ABT0LGT0</accession>
<sequence length="304" mass="34608">MKKCVYFLMLVASFVQVMIPVFANEPVDILKSWALSTQNISEAIYSTNGVHSNKGCDAPNNPCIGKRSEGDPSDPLYPSQWISDWTMFRVFQNVEKNPPPYTNPPATLSPKDYTVSFGTTYYDANYIPTDKEGKGAMLEHYNDYCLPIFPIKDNAYTCSFISLGNKAYFLTYDDRPKNMPPCCLFSPLNHPPRQDFIKHLDYSTRRSQQLNGSIQAYVWQTMLDEGGPLFGYAFNRQASPDVYSSSWYRHPQSFFFSGDTTKANAPIVSQNYTSFRAEKPQAAFTWDKVSQMCPKDNIPTCQLF</sequence>
<reference evidence="2 3" key="1">
    <citation type="submission" date="2022-01" db="EMBL/GenBank/DDBJ databases">
        <title>Whole genome-based taxonomy of the Shewanellaceae.</title>
        <authorList>
            <person name="Martin-Rodriguez A.J."/>
        </authorList>
    </citation>
    <scope>NUCLEOTIDE SEQUENCE [LARGE SCALE GENOMIC DNA]</scope>
    <source>
        <strain evidence="2 3">DSM 17177</strain>
    </source>
</reference>
<proteinExistence type="predicted"/>
<protein>
    <submittedName>
        <fullName evidence="2">Uncharacterized protein</fullName>
    </submittedName>
</protein>
<keyword evidence="3" id="KW-1185">Reference proteome</keyword>
<evidence type="ECO:0000256" key="1">
    <source>
        <dbReference type="SAM" id="SignalP"/>
    </source>
</evidence>
<feature type="chain" id="PRO_5047450216" evidence="1">
    <location>
        <begin position="24"/>
        <end position="304"/>
    </location>
</feature>
<feature type="signal peptide" evidence="1">
    <location>
        <begin position="1"/>
        <end position="23"/>
    </location>
</feature>
<dbReference type="Proteomes" id="UP001203423">
    <property type="component" value="Unassembled WGS sequence"/>
</dbReference>
<gene>
    <name evidence="2" type="ORF">L2764_21080</name>
</gene>
<name>A0ABT0LGT0_9GAMM</name>
<comment type="caution">
    <text evidence="2">The sequence shown here is derived from an EMBL/GenBank/DDBJ whole genome shotgun (WGS) entry which is preliminary data.</text>
</comment>
<evidence type="ECO:0000313" key="2">
    <source>
        <dbReference type="EMBL" id="MCL1126907.1"/>
    </source>
</evidence>
<dbReference type="EMBL" id="JAKIKS010000114">
    <property type="protein sequence ID" value="MCL1126907.1"/>
    <property type="molecule type" value="Genomic_DNA"/>
</dbReference>
<keyword evidence="1" id="KW-0732">Signal</keyword>
<organism evidence="2 3">
    <name type="scientific">Shewanella surugensis</name>
    <dbReference type="NCBI Taxonomy" id="212020"/>
    <lineage>
        <taxon>Bacteria</taxon>
        <taxon>Pseudomonadati</taxon>
        <taxon>Pseudomonadota</taxon>
        <taxon>Gammaproteobacteria</taxon>
        <taxon>Alteromonadales</taxon>
        <taxon>Shewanellaceae</taxon>
        <taxon>Shewanella</taxon>
    </lineage>
</organism>
<evidence type="ECO:0000313" key="3">
    <source>
        <dbReference type="Proteomes" id="UP001203423"/>
    </source>
</evidence>
<dbReference type="RefSeq" id="WP_248942317.1">
    <property type="nucleotide sequence ID" value="NZ_JAKIKS010000114.1"/>
</dbReference>